<dbReference type="GO" id="GO:0031177">
    <property type="term" value="F:phosphopantetheine binding"/>
    <property type="evidence" value="ECO:0007669"/>
    <property type="project" value="TreeGrafter"/>
</dbReference>
<dbReference type="SUPFAM" id="SSF47336">
    <property type="entry name" value="ACP-like"/>
    <property type="match status" value="3"/>
</dbReference>
<evidence type="ECO:0000259" key="6">
    <source>
        <dbReference type="PROSITE" id="PS50075"/>
    </source>
</evidence>
<dbReference type="Pfam" id="PF00501">
    <property type="entry name" value="AMP-binding"/>
    <property type="match status" value="1"/>
</dbReference>
<dbReference type="Proteomes" id="UP000567179">
    <property type="component" value="Unassembled WGS sequence"/>
</dbReference>
<dbReference type="InterPro" id="IPR000873">
    <property type="entry name" value="AMP-dep_synth/lig_dom"/>
</dbReference>
<dbReference type="PANTHER" id="PTHR45527:SF1">
    <property type="entry name" value="FATTY ACID SYNTHASE"/>
    <property type="match status" value="1"/>
</dbReference>
<keyword evidence="8" id="KW-1185">Reference proteome</keyword>
<dbReference type="GO" id="GO:0005737">
    <property type="term" value="C:cytoplasm"/>
    <property type="evidence" value="ECO:0007669"/>
    <property type="project" value="TreeGrafter"/>
</dbReference>
<dbReference type="Gene3D" id="3.30.559.30">
    <property type="entry name" value="Nonribosomal peptide synthetase, condensation domain"/>
    <property type="match status" value="3"/>
</dbReference>
<dbReference type="Gene3D" id="3.30.559.10">
    <property type="entry name" value="Chloramphenicol acetyltransferase-like domain"/>
    <property type="match status" value="3"/>
</dbReference>
<dbReference type="SUPFAM" id="SSF56801">
    <property type="entry name" value="Acetyl-CoA synthetase-like"/>
    <property type="match status" value="1"/>
</dbReference>
<dbReference type="InterPro" id="IPR009081">
    <property type="entry name" value="PP-bd_ACP"/>
</dbReference>
<evidence type="ECO:0000256" key="4">
    <source>
        <dbReference type="ARBA" id="ARBA00023268"/>
    </source>
</evidence>
<dbReference type="PROSITE" id="PS50075">
    <property type="entry name" value="CARRIER"/>
    <property type="match status" value="2"/>
</dbReference>
<dbReference type="NCBIfam" id="TIGR01733">
    <property type="entry name" value="AA-adenyl-dom"/>
    <property type="match status" value="1"/>
</dbReference>
<dbReference type="InterPro" id="IPR023213">
    <property type="entry name" value="CAT-like_dom_sf"/>
</dbReference>
<dbReference type="EMBL" id="JAACJJ010000001">
    <property type="protein sequence ID" value="KAF5330326.1"/>
    <property type="molecule type" value="Genomic_DNA"/>
</dbReference>
<protein>
    <recommendedName>
        <fullName evidence="6">Carrier domain-containing protein</fullName>
    </recommendedName>
</protein>
<dbReference type="Pfam" id="PF00550">
    <property type="entry name" value="PP-binding"/>
    <property type="match status" value="3"/>
</dbReference>
<feature type="domain" description="Carrier" evidence="6">
    <location>
        <begin position="1876"/>
        <end position="1949"/>
    </location>
</feature>
<comment type="caution">
    <text evidence="7">The sequence shown here is derived from an EMBL/GenBank/DDBJ whole genome shotgun (WGS) entry which is preliminary data.</text>
</comment>
<dbReference type="GO" id="GO:0043041">
    <property type="term" value="P:amino acid activation for nonribosomal peptide biosynthetic process"/>
    <property type="evidence" value="ECO:0007669"/>
    <property type="project" value="TreeGrafter"/>
</dbReference>
<dbReference type="InterPro" id="IPR045851">
    <property type="entry name" value="AMP-bd_C_sf"/>
</dbReference>
<dbReference type="InterPro" id="IPR036736">
    <property type="entry name" value="ACP-like_sf"/>
</dbReference>
<dbReference type="Gene3D" id="3.30.300.30">
    <property type="match status" value="1"/>
</dbReference>
<feature type="region of interest" description="Disordered" evidence="5">
    <location>
        <begin position="1944"/>
        <end position="1964"/>
    </location>
</feature>
<organism evidence="7 8">
    <name type="scientific">Psilocybe cf. subviscida</name>
    <dbReference type="NCBI Taxonomy" id="2480587"/>
    <lineage>
        <taxon>Eukaryota</taxon>
        <taxon>Fungi</taxon>
        <taxon>Dikarya</taxon>
        <taxon>Basidiomycota</taxon>
        <taxon>Agaricomycotina</taxon>
        <taxon>Agaricomycetes</taxon>
        <taxon>Agaricomycetidae</taxon>
        <taxon>Agaricales</taxon>
        <taxon>Agaricineae</taxon>
        <taxon>Strophariaceae</taxon>
        <taxon>Psilocybe</taxon>
    </lineage>
</organism>
<dbReference type="GO" id="GO:0016874">
    <property type="term" value="F:ligase activity"/>
    <property type="evidence" value="ECO:0007669"/>
    <property type="project" value="UniProtKB-KW"/>
</dbReference>
<dbReference type="OrthoDB" id="416786at2759"/>
<feature type="compositionally biased region" description="Polar residues" evidence="5">
    <location>
        <begin position="1944"/>
        <end position="1960"/>
    </location>
</feature>
<dbReference type="PANTHER" id="PTHR45527">
    <property type="entry name" value="NONRIBOSOMAL PEPTIDE SYNTHETASE"/>
    <property type="match status" value="1"/>
</dbReference>
<dbReference type="InterPro" id="IPR020845">
    <property type="entry name" value="AMP-binding_CS"/>
</dbReference>
<keyword evidence="4" id="KW-0511">Multifunctional enzyme</keyword>
<dbReference type="Pfam" id="PF00668">
    <property type="entry name" value="Condensation"/>
    <property type="match status" value="3"/>
</dbReference>
<dbReference type="InterPro" id="IPR010071">
    <property type="entry name" value="AA_adenyl_dom"/>
</dbReference>
<dbReference type="SUPFAM" id="SSF52777">
    <property type="entry name" value="CoA-dependent acyltransferases"/>
    <property type="match status" value="6"/>
</dbReference>
<dbReference type="Gene3D" id="3.40.50.12780">
    <property type="entry name" value="N-terminal domain of ligase-like"/>
    <property type="match status" value="1"/>
</dbReference>
<evidence type="ECO:0000256" key="2">
    <source>
        <dbReference type="ARBA" id="ARBA00022553"/>
    </source>
</evidence>
<evidence type="ECO:0000256" key="1">
    <source>
        <dbReference type="ARBA" id="ARBA00022450"/>
    </source>
</evidence>
<keyword evidence="1" id="KW-0596">Phosphopantetheine</keyword>
<dbReference type="Gene3D" id="1.10.1200.10">
    <property type="entry name" value="ACP-like"/>
    <property type="match status" value="3"/>
</dbReference>
<name>A0A8H5FB31_9AGAR</name>
<gene>
    <name evidence="7" type="ORF">D9619_005643</name>
</gene>
<evidence type="ECO:0000256" key="5">
    <source>
        <dbReference type="SAM" id="MobiDB-lite"/>
    </source>
</evidence>
<reference evidence="7 8" key="1">
    <citation type="journal article" date="2020" name="ISME J.">
        <title>Uncovering the hidden diversity of litter-decomposition mechanisms in mushroom-forming fungi.</title>
        <authorList>
            <person name="Floudas D."/>
            <person name="Bentzer J."/>
            <person name="Ahren D."/>
            <person name="Johansson T."/>
            <person name="Persson P."/>
            <person name="Tunlid A."/>
        </authorList>
    </citation>
    <scope>NUCLEOTIDE SEQUENCE [LARGE SCALE GENOMIC DNA]</scope>
    <source>
        <strain evidence="7 8">CBS 101986</strain>
    </source>
</reference>
<feature type="domain" description="Carrier" evidence="6">
    <location>
        <begin position="1324"/>
        <end position="1397"/>
    </location>
</feature>
<proteinExistence type="predicted"/>
<evidence type="ECO:0000313" key="7">
    <source>
        <dbReference type="EMBL" id="KAF5330326.1"/>
    </source>
</evidence>
<dbReference type="PROSITE" id="PS00455">
    <property type="entry name" value="AMP_BINDING"/>
    <property type="match status" value="1"/>
</dbReference>
<dbReference type="InterPro" id="IPR042099">
    <property type="entry name" value="ANL_N_sf"/>
</dbReference>
<sequence>MHDPLDGYSHLQWPDLSATRSPLDGAQVTSAEIPLPAIDSSINVAHFVLAAIARVIGAYCGVADILFALQVDEASNIGLVRVSWTDEELWSQVVPRVSTGIAHAHAHPTTLSVVKNSLSLAEHQHPCIALVVFDQDVSRCQTEHPVTFSYNSTNSLLQLSAAMKLIHPSVSNQIISQTSEIVRHAVTNSASKFSPITCLRPCLMSACERGTDEEVSSFYSRVTRVAFAPDYLALRASDSPSRTAVRWYPNLSLDDEEQEFEAMSYLEFDRKANQVARWLLRQGLQPEDRVAVCLDRNLEYHTAVFGIMRAGGCYVPIDPDLPLERKIYIANDANARFVLTSSHIASDGVFGAATRYFEDEPVQVQISQESVETVNCMQPTALAYLLYTSGTTGNPKGCLLTHHGLAEAVLALSNAAADVRMDDIREGRYLAVASIAFDVHLAETIIPVALGMPLLSAKRSQLFENLPAYVNLLGITHLGIVPSLIEATLNAATNGSDIALRYIASGGEKISDAILDKWANHSQVRLANFYGPSEVTIGCCARTMTSATPRANIGRAFANVSSYVVDSNMDVVIRGGVGELVVEGPLVGRGYHGRDDLTPKVFVEFPDKGRWAYRTGDLVRMMPDSTFEILGRIDTQIKLRGVRIESEGISAIVRNAVPTSAGYTLDVTTILSKHPGINVDQLVSIISWDKSISIATRKSKKPHLVSPPAGLLKMIKAKCEAELPVYMRPSHVLPLSWLPLSSNGKTDEKILSQLFKDLDIQVLAGISAEKSSIETSRPCTDKELAVFEILQKCIAISLDYPRHDLNVFECGLDSMSAIRFATFLKEGLDMEISASEIMKKPHLSNIASYSAPTSKKVPSEQSSLVDRSIMIQDDDLQLDITHVENLYPPFPVQEGVLARSAEEDSLYVQHVLVSCHASTSITQLQQAWRNVVKRQQILRTVFHFGRSLSQVVLHPDHCDLQWTGEEITLTDQDAFTLCFLKHRAQDISKDINQHISVIPPYRVSGFTTPDHVFLAISIHHSLFDGIALPSLILEVEREYLGRKHLPTASAVDILSHIGKIDRNQARAFWTSHFEGFAWPRQISVPQHTGSHHHSVSFASPLSAIKLLASSQRITLQALLTGAFALHAARDIYKSPDVAFGVLRSGRLLPVDFIESAIFPLLSVVPTRVNFNNTQNALQSIQEEISAMVEYEHLPLGNVQSWIRPGYPLFDALFSMSVAPTSGGEIWTVIESEPPRPDYALAVEVVIDHIGDTIRVQAAWKDDSQSDVFITMLHEFEATVRELGSNSSTCISQYLDGLGSSSGSDCEETITSEMSTAKELDIVDPAVIDGLRSIISDFLEVNSTVLTPSVSFVSLGLDSIKSVGLAKILSKSGFSVSPTELLQHSSLISLESRLALKPQIEQDNTKDPDDPAIRVDNNAVAEIKSQQKIELADDDIVSYYPTTALQSGMLSQTINSGGKLYVHAFPMVISGELDVDLLFKAWQTAVRCFPILRTTFHFAADSGTWIQALHTATVLDWAEIPLQSSKEYASALSTFFSTIVLDEESSFATPPLWVRLFKPAEGDRTLVFAMHHALYDGISIGLLTKAVENIYKGSFRHSSVQFFDVLPLILAQERDGTAFWTNKLRSFRPAPLLPRHNSADHTSVTVEREFLLDKKDVSNILLRAAVTMQCICLAAWSQVLTQYTGVSDVVFGHTLAGRSIPGAEFVIGPTLNTIPCCIRVSEGIRHLDLLKNIHQGNLEALPWQHASARAIQKSLRATSLWDSLFLFQSSVGAVDDTTSMWKFDEISSNQGVHIQYPLNVEILHADTGIRFKCASQPSFLNQAELDTLADDLTSHIKNIVKDPYGVSWRMPPYKPHSTALHEHSATDSQPFVVQGAEDLLSLYGDMLASLANVPISVIKPETPLATLGVDSITAIQIVSKFKKSGLRITTNDILNSRTIGDMLQKTSPSKATSRISQSPNSGDVYPQPVIPNTHGRVAPPSVGCTVTDKEKVMIYEGLDIPAKIIEAISLPSSGMKWLIGAWQRSHKTRFQHVFPFQLSSNIQSTQLRAAWFSLVQRHAILRSTFSCIPGQQEPRLITFKKPDEDSWKEESVPAYTFYVSLMARMKTMVANPPPLNKPQARALFFRSKSHSYLILHLHHFQYDAWSLRSLLSDLSQICLNKTSSVSSDLPSFLQHCIPNHDTLGEQRQYWQSSFPSNFKPILFPSLNPNAGSTRRAERLIRTQSSCIINASRLEERARAEGVSLESVFLAAWSKIQAEITGSLSSTFGLWQSGRTGTLDGIANLAVPCMNVLPLHVGNLTTRKALLVARDIQADLYRRSSAVEQSDLVRVGSWVGADKAPLCNVFVNIVKVGSEVNDDGSALKFAHAPYFVPDKVNLQDESAHQFEITKLIQDDLFIDIATISQSDNIMMSIDAGAHLLDEGQADVLISRWATDVEKAFEVSG</sequence>
<keyword evidence="3" id="KW-0436">Ligase</keyword>
<evidence type="ECO:0000313" key="8">
    <source>
        <dbReference type="Proteomes" id="UP000567179"/>
    </source>
</evidence>
<evidence type="ECO:0000256" key="3">
    <source>
        <dbReference type="ARBA" id="ARBA00022598"/>
    </source>
</evidence>
<dbReference type="InterPro" id="IPR001242">
    <property type="entry name" value="Condensation_dom"/>
</dbReference>
<dbReference type="InterPro" id="IPR006162">
    <property type="entry name" value="Ppantetheine_attach_site"/>
</dbReference>
<dbReference type="GO" id="GO:0044550">
    <property type="term" value="P:secondary metabolite biosynthetic process"/>
    <property type="evidence" value="ECO:0007669"/>
    <property type="project" value="TreeGrafter"/>
</dbReference>
<accession>A0A8H5FB31</accession>
<keyword evidence="2" id="KW-0597">Phosphoprotein</keyword>
<dbReference type="PROSITE" id="PS00012">
    <property type="entry name" value="PHOSPHOPANTETHEINE"/>
    <property type="match status" value="2"/>
</dbReference>